<organism evidence="3 4">
    <name type="scientific">candidate division WS6 bacterium GW2011_GWC1_33_20</name>
    <dbReference type="NCBI Taxonomy" id="1619089"/>
    <lineage>
        <taxon>Bacteria</taxon>
        <taxon>Candidatus Dojkabacteria</taxon>
    </lineage>
</organism>
<dbReference type="GO" id="GO:0031167">
    <property type="term" value="P:rRNA methylation"/>
    <property type="evidence" value="ECO:0007669"/>
    <property type="project" value="InterPro"/>
</dbReference>
<dbReference type="InterPro" id="IPR002052">
    <property type="entry name" value="DNA_methylase_N6_adenine_CS"/>
</dbReference>
<evidence type="ECO:0008006" key="5">
    <source>
        <dbReference type="Google" id="ProtNLM"/>
    </source>
</evidence>
<name>A0A0G0CJ41_9BACT</name>
<gene>
    <name evidence="3" type="ORF">UR34_C0014G0009</name>
</gene>
<dbReference type="InterPro" id="IPR004398">
    <property type="entry name" value="RNA_MeTrfase_RsmD"/>
</dbReference>
<dbReference type="PANTHER" id="PTHR43542">
    <property type="entry name" value="METHYLTRANSFERASE"/>
    <property type="match status" value="1"/>
</dbReference>
<dbReference type="Gene3D" id="3.40.50.150">
    <property type="entry name" value="Vaccinia Virus protein VP39"/>
    <property type="match status" value="1"/>
</dbReference>
<dbReference type="InterPro" id="IPR029063">
    <property type="entry name" value="SAM-dependent_MTases_sf"/>
</dbReference>
<keyword evidence="1" id="KW-0489">Methyltransferase</keyword>
<dbReference type="EMBL" id="LBOV01000014">
    <property type="protein sequence ID" value="KKP43532.1"/>
    <property type="molecule type" value="Genomic_DNA"/>
</dbReference>
<keyword evidence="2" id="KW-0808">Transferase</keyword>
<accession>A0A0G0CJ41</accession>
<evidence type="ECO:0000256" key="2">
    <source>
        <dbReference type="ARBA" id="ARBA00022679"/>
    </source>
</evidence>
<dbReference type="Proteomes" id="UP000034302">
    <property type="component" value="Unassembled WGS sequence"/>
</dbReference>
<comment type="caution">
    <text evidence="3">The sequence shown here is derived from an EMBL/GenBank/DDBJ whole genome shotgun (WGS) entry which is preliminary data.</text>
</comment>
<reference evidence="3 4" key="1">
    <citation type="journal article" date="2015" name="Nature">
        <title>rRNA introns, odd ribosomes, and small enigmatic genomes across a large radiation of phyla.</title>
        <authorList>
            <person name="Brown C.T."/>
            <person name="Hug L.A."/>
            <person name="Thomas B.C."/>
            <person name="Sharon I."/>
            <person name="Castelle C.J."/>
            <person name="Singh A."/>
            <person name="Wilkins M.J."/>
            <person name="Williams K.H."/>
            <person name="Banfield J.F."/>
        </authorList>
    </citation>
    <scope>NUCLEOTIDE SEQUENCE [LARGE SCALE GENOMIC DNA]</scope>
</reference>
<dbReference type="AlphaFoldDB" id="A0A0G0CJ41"/>
<evidence type="ECO:0000313" key="4">
    <source>
        <dbReference type="Proteomes" id="UP000034302"/>
    </source>
</evidence>
<dbReference type="CDD" id="cd02440">
    <property type="entry name" value="AdoMet_MTases"/>
    <property type="match status" value="1"/>
</dbReference>
<dbReference type="GO" id="GO:0008168">
    <property type="term" value="F:methyltransferase activity"/>
    <property type="evidence" value="ECO:0007669"/>
    <property type="project" value="UniProtKB-KW"/>
</dbReference>
<dbReference type="PANTHER" id="PTHR43542:SF1">
    <property type="entry name" value="METHYLTRANSFERASE"/>
    <property type="match status" value="1"/>
</dbReference>
<dbReference type="PROSITE" id="PS00092">
    <property type="entry name" value="N6_MTASE"/>
    <property type="match status" value="1"/>
</dbReference>
<dbReference type="Pfam" id="PF03602">
    <property type="entry name" value="Cons_hypoth95"/>
    <property type="match status" value="1"/>
</dbReference>
<evidence type="ECO:0000313" key="3">
    <source>
        <dbReference type="EMBL" id="KKP43532.1"/>
    </source>
</evidence>
<proteinExistence type="predicted"/>
<dbReference type="SUPFAM" id="SSF53335">
    <property type="entry name" value="S-adenosyl-L-methionine-dependent methyltransferases"/>
    <property type="match status" value="1"/>
</dbReference>
<sequence>MSLKFDSSKKLRKEKTKHKVESWEDYEQREQVFLKERLASKEPTISAVVRVTGGKAKNFQIEIPRNTRPLTDRMKVRIFDLLREDIAKKSILDLYAGAGSFGLEALSRGAKEVTFVDASKQADLIIKKNIAHTGYLPEAEVIKSKVEEFLQKNITEDKTYDIIFMDPPYKLYNTKRVFKMQETINQASLLLPGVKTPKKRVFKGCLIIKHPRRYPIDTLVLEHITRIETYEFGLNSISFFIVKQ</sequence>
<dbReference type="GO" id="GO:0003676">
    <property type="term" value="F:nucleic acid binding"/>
    <property type="evidence" value="ECO:0007669"/>
    <property type="project" value="InterPro"/>
</dbReference>
<protein>
    <recommendedName>
        <fullName evidence="5">Methyltransferase</fullName>
    </recommendedName>
</protein>
<evidence type="ECO:0000256" key="1">
    <source>
        <dbReference type="ARBA" id="ARBA00022603"/>
    </source>
</evidence>